<dbReference type="GO" id="GO:0070224">
    <property type="term" value="F:sulfide:quinone oxidoreductase activity"/>
    <property type="evidence" value="ECO:0007669"/>
    <property type="project" value="TreeGrafter"/>
</dbReference>
<evidence type="ECO:0000313" key="12">
    <source>
        <dbReference type="EMBL" id="KIY65499.1"/>
    </source>
</evidence>
<dbReference type="Proteomes" id="UP000054007">
    <property type="component" value="Unassembled WGS sequence"/>
</dbReference>
<dbReference type="FunFam" id="3.50.50.60:FF:000034">
    <property type="entry name" value="sulfide:quinone oxidoreductase, mitochondrial"/>
    <property type="match status" value="1"/>
</dbReference>
<evidence type="ECO:0000259" key="11">
    <source>
        <dbReference type="Pfam" id="PF07992"/>
    </source>
</evidence>
<name>A0A0D7B5M9_9AGAR</name>
<organism evidence="12 13">
    <name type="scientific">Cylindrobasidium torrendii FP15055 ss-10</name>
    <dbReference type="NCBI Taxonomy" id="1314674"/>
    <lineage>
        <taxon>Eukaryota</taxon>
        <taxon>Fungi</taxon>
        <taxon>Dikarya</taxon>
        <taxon>Basidiomycota</taxon>
        <taxon>Agaricomycotina</taxon>
        <taxon>Agaricomycetes</taxon>
        <taxon>Agaricomycetidae</taxon>
        <taxon>Agaricales</taxon>
        <taxon>Marasmiineae</taxon>
        <taxon>Physalacriaceae</taxon>
        <taxon>Cylindrobasidium</taxon>
    </lineage>
</organism>
<dbReference type="InterPro" id="IPR036188">
    <property type="entry name" value="FAD/NAD-bd_sf"/>
</dbReference>
<dbReference type="STRING" id="1314674.A0A0D7B5M9"/>
<keyword evidence="3" id="KW-0285">Flavoprotein</keyword>
<keyword evidence="6" id="KW-0809">Transit peptide</keyword>
<keyword evidence="7" id="KW-0560">Oxidoreductase</keyword>
<evidence type="ECO:0000256" key="5">
    <source>
        <dbReference type="ARBA" id="ARBA00022827"/>
    </source>
</evidence>
<comment type="subcellular location">
    <subcellularLocation>
        <location evidence="2">Mitochondrion</location>
    </subcellularLocation>
</comment>
<evidence type="ECO:0000256" key="4">
    <source>
        <dbReference type="ARBA" id="ARBA00022719"/>
    </source>
</evidence>
<evidence type="ECO:0000256" key="8">
    <source>
        <dbReference type="ARBA" id="ARBA00023128"/>
    </source>
</evidence>
<accession>A0A0D7B5M9</accession>
<comment type="cofactor">
    <cofactor evidence="1">
        <name>FAD</name>
        <dbReference type="ChEBI" id="CHEBI:57692"/>
    </cofactor>
</comment>
<keyword evidence="8" id="KW-0496">Mitochondrion</keyword>
<dbReference type="GO" id="GO:0071949">
    <property type="term" value="F:FAD binding"/>
    <property type="evidence" value="ECO:0007669"/>
    <property type="project" value="TreeGrafter"/>
</dbReference>
<evidence type="ECO:0000256" key="7">
    <source>
        <dbReference type="ARBA" id="ARBA00023002"/>
    </source>
</evidence>
<proteinExistence type="inferred from homology"/>
<gene>
    <name evidence="12" type="ORF">CYLTODRAFT_379381</name>
</gene>
<protein>
    <recommendedName>
        <fullName evidence="10">Sulfide:quinone oxidoreductase, mitochondrial</fullName>
    </recommendedName>
</protein>
<sequence>MLAARTLARPAVPRIRLASTIAHAAAAKDKYRVVVVGAGSGGLSVARQIYTRFKKQGQALNDGDIAIIDPAEYHYYQPGWTLVGSGLANKAEFRHPLAPLVPKHFTFISDGVETFQPASSSITTHAGRSLSYDALVVAPGLKINWDAVTGLPEALADPTSGVSSIYSYATCDKVWNDVEALRSGKAIFTQPAGVIKCPGAPQKIMWMSRDRFKHTARLEDIKVDFYTGMPTMFSVKKYSDALNAMRGERHVGGHFEHNLSAVDTNNRVATFKTPDGSDVKTEFDFLHVAPPMGPLDFVKNSPLADKAGWVSVDPGTLQHTKFANVFSLGDCANVPTAKTAAAITAQAPVLTENLVSLVSTGKIAKAVYNGYASCPLLTGYGELMLAEFKYPFVPDETFPWMNQSKPNRIFYHLKKDLFPAAYWNLMVNGQWFGRRAIFRPSFT</sequence>
<dbReference type="EMBL" id="KN880588">
    <property type="protein sequence ID" value="KIY65499.1"/>
    <property type="molecule type" value="Genomic_DNA"/>
</dbReference>
<dbReference type="OrthoDB" id="5376590at2759"/>
<dbReference type="InterPro" id="IPR023753">
    <property type="entry name" value="FAD/NAD-binding_dom"/>
</dbReference>
<dbReference type="GO" id="GO:0070221">
    <property type="term" value="P:sulfide oxidation, using sulfide:quinone oxidoreductase"/>
    <property type="evidence" value="ECO:0007669"/>
    <property type="project" value="TreeGrafter"/>
</dbReference>
<dbReference type="SUPFAM" id="SSF51905">
    <property type="entry name" value="FAD/NAD(P)-binding domain"/>
    <property type="match status" value="1"/>
</dbReference>
<dbReference type="PANTHER" id="PTHR10632">
    <property type="entry name" value="SULFIDE:QUINONE OXIDOREDUCTASE"/>
    <property type="match status" value="1"/>
</dbReference>
<evidence type="ECO:0000256" key="3">
    <source>
        <dbReference type="ARBA" id="ARBA00022630"/>
    </source>
</evidence>
<evidence type="ECO:0000256" key="10">
    <source>
        <dbReference type="ARBA" id="ARBA00070160"/>
    </source>
</evidence>
<dbReference type="Gene3D" id="3.50.50.60">
    <property type="entry name" value="FAD/NAD(P)-binding domain"/>
    <property type="match status" value="2"/>
</dbReference>
<evidence type="ECO:0000256" key="9">
    <source>
        <dbReference type="ARBA" id="ARBA00060891"/>
    </source>
</evidence>
<reference evidence="12 13" key="1">
    <citation type="journal article" date="2015" name="Fungal Genet. Biol.">
        <title>Evolution of novel wood decay mechanisms in Agaricales revealed by the genome sequences of Fistulina hepatica and Cylindrobasidium torrendii.</title>
        <authorList>
            <person name="Floudas D."/>
            <person name="Held B.W."/>
            <person name="Riley R."/>
            <person name="Nagy L.G."/>
            <person name="Koehler G."/>
            <person name="Ransdell A.S."/>
            <person name="Younus H."/>
            <person name="Chow J."/>
            <person name="Chiniquy J."/>
            <person name="Lipzen A."/>
            <person name="Tritt A."/>
            <person name="Sun H."/>
            <person name="Haridas S."/>
            <person name="LaButti K."/>
            <person name="Ohm R.A."/>
            <person name="Kues U."/>
            <person name="Blanchette R.A."/>
            <person name="Grigoriev I.V."/>
            <person name="Minto R.E."/>
            <person name="Hibbett D.S."/>
        </authorList>
    </citation>
    <scope>NUCLEOTIDE SEQUENCE [LARGE SCALE GENOMIC DNA]</scope>
    <source>
        <strain evidence="12 13">FP15055 ss-10</strain>
    </source>
</reference>
<feature type="domain" description="FAD/NAD(P)-binding" evidence="11">
    <location>
        <begin position="31"/>
        <end position="152"/>
    </location>
</feature>
<evidence type="ECO:0000256" key="1">
    <source>
        <dbReference type="ARBA" id="ARBA00001974"/>
    </source>
</evidence>
<evidence type="ECO:0000256" key="6">
    <source>
        <dbReference type="ARBA" id="ARBA00022946"/>
    </source>
</evidence>
<keyword evidence="4" id="KW-0874">Quinone</keyword>
<dbReference type="GO" id="GO:0005739">
    <property type="term" value="C:mitochondrion"/>
    <property type="evidence" value="ECO:0007669"/>
    <property type="project" value="UniProtKB-SubCell"/>
</dbReference>
<dbReference type="Pfam" id="PF07992">
    <property type="entry name" value="Pyr_redox_2"/>
    <property type="match status" value="1"/>
</dbReference>
<evidence type="ECO:0000256" key="2">
    <source>
        <dbReference type="ARBA" id="ARBA00004173"/>
    </source>
</evidence>
<keyword evidence="5" id="KW-0274">FAD</keyword>
<comment type="similarity">
    <text evidence="9">Belongs to the SQRD family.</text>
</comment>
<dbReference type="InterPro" id="IPR015904">
    <property type="entry name" value="Sulphide_quinone_reductase"/>
</dbReference>
<keyword evidence="13" id="KW-1185">Reference proteome</keyword>
<dbReference type="PANTHER" id="PTHR10632:SF2">
    <property type="entry name" value="SULFIDE:QUINONE OXIDOREDUCTASE, MITOCHONDRIAL"/>
    <property type="match status" value="1"/>
</dbReference>
<dbReference type="GO" id="GO:0048038">
    <property type="term" value="F:quinone binding"/>
    <property type="evidence" value="ECO:0007669"/>
    <property type="project" value="UniProtKB-KW"/>
</dbReference>
<evidence type="ECO:0000313" key="13">
    <source>
        <dbReference type="Proteomes" id="UP000054007"/>
    </source>
</evidence>
<dbReference type="AlphaFoldDB" id="A0A0D7B5M9"/>